<reference evidence="2" key="1">
    <citation type="submission" date="2020-08" db="EMBL/GenBank/DDBJ databases">
        <title>Multicomponent nature underlies the extraordinary mechanical properties of spider dragline silk.</title>
        <authorList>
            <person name="Kono N."/>
            <person name="Nakamura H."/>
            <person name="Mori M."/>
            <person name="Yoshida Y."/>
            <person name="Ohtoshi R."/>
            <person name="Malay A.D."/>
            <person name="Moran D.A.P."/>
            <person name="Tomita M."/>
            <person name="Numata K."/>
            <person name="Arakawa K."/>
        </authorList>
    </citation>
    <scope>NUCLEOTIDE SEQUENCE</scope>
</reference>
<feature type="compositionally biased region" description="Basic and acidic residues" evidence="1">
    <location>
        <begin position="1"/>
        <end position="11"/>
    </location>
</feature>
<gene>
    <name evidence="2" type="ORF">NPIL_440351</name>
</gene>
<dbReference type="Proteomes" id="UP000887013">
    <property type="component" value="Unassembled WGS sequence"/>
</dbReference>
<dbReference type="AlphaFoldDB" id="A0A8X6NG15"/>
<evidence type="ECO:0000313" key="3">
    <source>
        <dbReference type="Proteomes" id="UP000887013"/>
    </source>
</evidence>
<accession>A0A8X6NG15</accession>
<dbReference type="OrthoDB" id="10479476at2759"/>
<sequence>MGMPQIKDHPPRVQPPKRRREKVDVSITGDKSKMIVQPSEKGGVRRLRLRQVLTVMTRSTKVWTPRRFCSSEHLGSFPGVPISLSSPTLSPLLERGESADWWVCRWKLRWGF</sequence>
<feature type="region of interest" description="Disordered" evidence="1">
    <location>
        <begin position="1"/>
        <end position="25"/>
    </location>
</feature>
<comment type="caution">
    <text evidence="2">The sequence shown here is derived from an EMBL/GenBank/DDBJ whole genome shotgun (WGS) entry which is preliminary data.</text>
</comment>
<keyword evidence="3" id="KW-1185">Reference proteome</keyword>
<evidence type="ECO:0000256" key="1">
    <source>
        <dbReference type="SAM" id="MobiDB-lite"/>
    </source>
</evidence>
<protein>
    <submittedName>
        <fullName evidence="2">Uncharacterized protein</fullName>
    </submittedName>
</protein>
<proteinExistence type="predicted"/>
<name>A0A8X6NG15_NEPPI</name>
<evidence type="ECO:0000313" key="2">
    <source>
        <dbReference type="EMBL" id="GFT13050.1"/>
    </source>
</evidence>
<dbReference type="EMBL" id="BMAW01104193">
    <property type="protein sequence ID" value="GFT13050.1"/>
    <property type="molecule type" value="Genomic_DNA"/>
</dbReference>
<organism evidence="2 3">
    <name type="scientific">Nephila pilipes</name>
    <name type="common">Giant wood spider</name>
    <name type="synonym">Nephila maculata</name>
    <dbReference type="NCBI Taxonomy" id="299642"/>
    <lineage>
        <taxon>Eukaryota</taxon>
        <taxon>Metazoa</taxon>
        <taxon>Ecdysozoa</taxon>
        <taxon>Arthropoda</taxon>
        <taxon>Chelicerata</taxon>
        <taxon>Arachnida</taxon>
        <taxon>Araneae</taxon>
        <taxon>Araneomorphae</taxon>
        <taxon>Entelegynae</taxon>
        <taxon>Araneoidea</taxon>
        <taxon>Nephilidae</taxon>
        <taxon>Nephila</taxon>
    </lineage>
</organism>